<sequence length="89" mass="10243">MFLSYYVLKAGDLIYLLTLPYKPDPEALEVKNKVPVDFGNVGLKSVGFGLFSLHLFPSTFRLPHLQVDHQFLPLFLMELEITFMFFASE</sequence>
<organism evidence="1 2">
    <name type="scientific">Alligator mississippiensis</name>
    <name type="common">American alligator</name>
    <dbReference type="NCBI Taxonomy" id="8496"/>
    <lineage>
        <taxon>Eukaryota</taxon>
        <taxon>Metazoa</taxon>
        <taxon>Chordata</taxon>
        <taxon>Craniata</taxon>
        <taxon>Vertebrata</taxon>
        <taxon>Euteleostomi</taxon>
        <taxon>Archelosauria</taxon>
        <taxon>Archosauria</taxon>
        <taxon>Crocodylia</taxon>
        <taxon>Alligatoridae</taxon>
        <taxon>Alligatorinae</taxon>
        <taxon>Alligator</taxon>
    </lineage>
</organism>
<comment type="caution">
    <text evidence="1">The sequence shown here is derived from an EMBL/GenBank/DDBJ whole genome shotgun (WGS) entry which is preliminary data.</text>
</comment>
<protein>
    <submittedName>
        <fullName evidence="1">Uncharacterized protein</fullName>
    </submittedName>
</protein>
<dbReference type="Proteomes" id="UP000050525">
    <property type="component" value="Unassembled WGS sequence"/>
</dbReference>
<dbReference type="EMBL" id="AKHW03003207">
    <property type="protein sequence ID" value="KYO35125.1"/>
    <property type="molecule type" value="Genomic_DNA"/>
</dbReference>
<name>A0A151NF03_ALLMI</name>
<gene>
    <name evidence="1" type="ORF">Y1Q_0001013</name>
</gene>
<proteinExistence type="predicted"/>
<accession>A0A151NF03</accession>
<keyword evidence="2" id="KW-1185">Reference proteome</keyword>
<reference evidence="1 2" key="1">
    <citation type="journal article" date="2012" name="Genome Biol.">
        <title>Sequencing three crocodilian genomes to illuminate the evolution of archosaurs and amniotes.</title>
        <authorList>
            <person name="St John J.A."/>
            <person name="Braun E.L."/>
            <person name="Isberg S.R."/>
            <person name="Miles L.G."/>
            <person name="Chong A.Y."/>
            <person name="Gongora J."/>
            <person name="Dalzell P."/>
            <person name="Moran C."/>
            <person name="Bed'hom B."/>
            <person name="Abzhanov A."/>
            <person name="Burgess S.C."/>
            <person name="Cooksey A.M."/>
            <person name="Castoe T.A."/>
            <person name="Crawford N.G."/>
            <person name="Densmore L.D."/>
            <person name="Drew J.C."/>
            <person name="Edwards S.V."/>
            <person name="Faircloth B.C."/>
            <person name="Fujita M.K."/>
            <person name="Greenwold M.J."/>
            <person name="Hoffmann F.G."/>
            <person name="Howard J.M."/>
            <person name="Iguchi T."/>
            <person name="Janes D.E."/>
            <person name="Khan S.Y."/>
            <person name="Kohno S."/>
            <person name="de Koning A.J."/>
            <person name="Lance S.L."/>
            <person name="McCarthy F.M."/>
            <person name="McCormack J.E."/>
            <person name="Merchant M.E."/>
            <person name="Peterson D.G."/>
            <person name="Pollock D.D."/>
            <person name="Pourmand N."/>
            <person name="Raney B.J."/>
            <person name="Roessler K.A."/>
            <person name="Sanford J.R."/>
            <person name="Sawyer R.H."/>
            <person name="Schmidt C.J."/>
            <person name="Triplett E.W."/>
            <person name="Tuberville T.D."/>
            <person name="Venegas-Anaya M."/>
            <person name="Howard J.T."/>
            <person name="Jarvis E.D."/>
            <person name="Guillette L.J.Jr."/>
            <person name="Glenn T.C."/>
            <person name="Green R.E."/>
            <person name="Ray D.A."/>
        </authorList>
    </citation>
    <scope>NUCLEOTIDE SEQUENCE [LARGE SCALE GENOMIC DNA]</scope>
    <source>
        <strain evidence="1">KSC_2009_1</strain>
    </source>
</reference>
<dbReference type="AlphaFoldDB" id="A0A151NF03"/>
<evidence type="ECO:0000313" key="1">
    <source>
        <dbReference type="EMBL" id="KYO35125.1"/>
    </source>
</evidence>
<evidence type="ECO:0000313" key="2">
    <source>
        <dbReference type="Proteomes" id="UP000050525"/>
    </source>
</evidence>